<comment type="caution">
    <text evidence="3">The sequence shown here is derived from an EMBL/GenBank/DDBJ whole genome shotgun (WGS) entry which is preliminary data.</text>
</comment>
<dbReference type="Pfam" id="PF05656">
    <property type="entry name" value="DUF805"/>
    <property type="match status" value="1"/>
</dbReference>
<keyword evidence="1" id="KW-0812">Transmembrane</keyword>
<evidence type="ECO:0000313" key="4">
    <source>
        <dbReference type="Proteomes" id="UP001529343"/>
    </source>
</evidence>
<keyword evidence="1" id="KW-0472">Membrane</keyword>
<dbReference type="EMBL" id="JAUDDW010000019">
    <property type="protein sequence ID" value="MDM8266686.1"/>
    <property type="molecule type" value="Genomic_DNA"/>
</dbReference>
<dbReference type="RefSeq" id="WP_289586223.1">
    <property type="nucleotide sequence ID" value="NZ_JAUDDW010000019.1"/>
</dbReference>
<organism evidence="3 4">
    <name type="scientific">Limosilactobacillus pontis</name>
    <dbReference type="NCBI Taxonomy" id="35787"/>
    <lineage>
        <taxon>Bacteria</taxon>
        <taxon>Bacillati</taxon>
        <taxon>Bacillota</taxon>
        <taxon>Bacilli</taxon>
        <taxon>Lactobacillales</taxon>
        <taxon>Lactobacillaceae</taxon>
        <taxon>Limosilactobacillus</taxon>
    </lineage>
</organism>
<accession>A0ABT7UYA5</accession>
<protein>
    <submittedName>
        <fullName evidence="3">DUF805 domain-containing protein</fullName>
    </submittedName>
</protein>
<keyword evidence="1" id="KW-1133">Transmembrane helix</keyword>
<dbReference type="Proteomes" id="UP001529343">
    <property type="component" value="Unassembled WGS sequence"/>
</dbReference>
<feature type="transmembrane region" description="Helical" evidence="1">
    <location>
        <begin position="154"/>
        <end position="173"/>
    </location>
</feature>
<evidence type="ECO:0000259" key="2">
    <source>
        <dbReference type="Pfam" id="PF13248"/>
    </source>
</evidence>
<name>A0ABT7UYA5_9LACO</name>
<evidence type="ECO:0000313" key="3">
    <source>
        <dbReference type="EMBL" id="MDM8266686.1"/>
    </source>
</evidence>
<proteinExistence type="predicted"/>
<dbReference type="Pfam" id="PF13248">
    <property type="entry name" value="Zn_ribbon_3"/>
    <property type="match status" value="1"/>
</dbReference>
<keyword evidence="4" id="KW-1185">Reference proteome</keyword>
<evidence type="ECO:0000256" key="1">
    <source>
        <dbReference type="SAM" id="Phobius"/>
    </source>
</evidence>
<dbReference type="InterPro" id="IPR008523">
    <property type="entry name" value="DUF805"/>
</dbReference>
<dbReference type="InterPro" id="IPR059113">
    <property type="entry name" value="Znf_ribbon"/>
</dbReference>
<feature type="domain" description="Putative zinc-ribbon" evidence="2">
    <location>
        <begin position="5"/>
        <end position="26"/>
    </location>
</feature>
<feature type="transmembrane region" description="Helical" evidence="1">
    <location>
        <begin position="122"/>
        <end position="142"/>
    </location>
</feature>
<sequence length="190" mass="20844">MSKFCPNCDKKLAADVRFCPNCGHELTPAAGAAAPHSARPDQSAQSSASPKTAFATITARAYNGSGKPGLISSTRLWLKTAFHADQCMGRADYWWGYLGLSLIEFVFTCFCGSVPAGLYSTMMIILSVCIIFFAVINIFATVQRLHDAGHSGYNWLWCLTGIGAVYVLILSVLPTDWSYTKFPRNHYQIK</sequence>
<reference evidence="4" key="1">
    <citation type="submission" date="2023-06" db="EMBL/GenBank/DDBJ databases">
        <title>Identification and characterization of horizontal gene transfer across gut microbiota members of farm animals based on homology search.</title>
        <authorList>
            <person name="Zeman M."/>
            <person name="Kubasova T."/>
            <person name="Jahodarova E."/>
            <person name="Nykrynova M."/>
            <person name="Rychlik I."/>
        </authorList>
    </citation>
    <scope>NUCLEOTIDE SEQUENCE [LARGE SCALE GENOMIC DNA]</scope>
    <source>
        <strain evidence="4">161_Gplus</strain>
    </source>
</reference>
<feature type="transmembrane region" description="Helical" evidence="1">
    <location>
        <begin position="94"/>
        <end position="116"/>
    </location>
</feature>
<gene>
    <name evidence="3" type="ORF">QUW44_05870</name>
</gene>